<dbReference type="AlphaFoldDB" id="A0A147BK86"/>
<reference evidence="1" key="1">
    <citation type="journal article" date="2018" name="PLoS Negl. Trop. Dis.">
        <title>Sialome diversity of ticks revealed by RNAseq of single tick salivary glands.</title>
        <authorList>
            <person name="Perner J."/>
            <person name="Kropackova S."/>
            <person name="Kopacek P."/>
            <person name="Ribeiro J.M."/>
        </authorList>
    </citation>
    <scope>NUCLEOTIDE SEQUENCE</scope>
    <source>
        <strain evidence="1">Siblings of single egg batch collected in Ceske Budejovice</strain>
        <tissue evidence="1">Salivary glands</tissue>
    </source>
</reference>
<sequence>MACIEDEDCQEENNLVCAADEGVDKVCLCDSGFIEDSSRCIDGFTHPGDPCDARMMRCAKKTNMICDGATKPPRCTCMLGMTWQTNRCVALYDGMASTTITKNAGRSFPKGAN</sequence>
<proteinExistence type="predicted"/>
<dbReference type="EMBL" id="GEGO01004195">
    <property type="protein sequence ID" value="JAR91209.1"/>
    <property type="molecule type" value="Transcribed_RNA"/>
</dbReference>
<evidence type="ECO:0000313" key="1">
    <source>
        <dbReference type="EMBL" id="JAR91209.1"/>
    </source>
</evidence>
<protein>
    <submittedName>
        <fullName evidence="1">Uncharacterized protein</fullName>
    </submittedName>
</protein>
<organism evidence="1">
    <name type="scientific">Ixodes ricinus</name>
    <name type="common">Common tick</name>
    <name type="synonym">Acarus ricinus</name>
    <dbReference type="NCBI Taxonomy" id="34613"/>
    <lineage>
        <taxon>Eukaryota</taxon>
        <taxon>Metazoa</taxon>
        <taxon>Ecdysozoa</taxon>
        <taxon>Arthropoda</taxon>
        <taxon>Chelicerata</taxon>
        <taxon>Arachnida</taxon>
        <taxon>Acari</taxon>
        <taxon>Parasitiformes</taxon>
        <taxon>Ixodida</taxon>
        <taxon>Ixodoidea</taxon>
        <taxon>Ixodidae</taxon>
        <taxon>Ixodinae</taxon>
        <taxon>Ixodes</taxon>
    </lineage>
</organism>
<name>A0A147BK86_IXORI</name>
<feature type="non-terminal residue" evidence="1">
    <location>
        <position position="113"/>
    </location>
</feature>
<accession>A0A147BK86</accession>